<feature type="signal peptide" evidence="1">
    <location>
        <begin position="1"/>
        <end position="20"/>
    </location>
</feature>
<feature type="chain" id="PRO_5022164348" evidence="1">
    <location>
        <begin position="21"/>
        <end position="449"/>
    </location>
</feature>
<dbReference type="AlphaFoldDB" id="A0A560H7Y4"/>
<organism evidence="3 4">
    <name type="scientific">Nitrospirillum amazonense</name>
    <dbReference type="NCBI Taxonomy" id="28077"/>
    <lineage>
        <taxon>Bacteria</taxon>
        <taxon>Pseudomonadati</taxon>
        <taxon>Pseudomonadota</taxon>
        <taxon>Alphaproteobacteria</taxon>
        <taxon>Rhodospirillales</taxon>
        <taxon>Azospirillaceae</taxon>
        <taxon>Nitrospirillum</taxon>
    </lineage>
</organism>
<evidence type="ECO:0000313" key="4">
    <source>
        <dbReference type="Proteomes" id="UP000315751"/>
    </source>
</evidence>
<dbReference type="InterPro" id="IPR009739">
    <property type="entry name" value="LprI-like_N"/>
</dbReference>
<reference evidence="3 4" key="1">
    <citation type="submission" date="2019-06" db="EMBL/GenBank/DDBJ databases">
        <title>Genomic Encyclopedia of Type Strains, Phase IV (KMG-V): Genome sequencing to study the core and pangenomes of soil and plant-associated prokaryotes.</title>
        <authorList>
            <person name="Whitman W."/>
        </authorList>
    </citation>
    <scope>NUCLEOTIDE SEQUENCE [LARGE SCALE GENOMIC DNA]</scope>
    <source>
        <strain evidence="3 4">BR 11622</strain>
    </source>
</reference>
<keyword evidence="1" id="KW-0732">Signal</keyword>
<name>A0A560H7Y4_9PROT</name>
<gene>
    <name evidence="3" type="ORF">FBZ90_10639</name>
</gene>
<dbReference type="Gene3D" id="1.20.1270.180">
    <property type="match status" value="1"/>
</dbReference>
<dbReference type="Pfam" id="PF07007">
    <property type="entry name" value="LprI"/>
    <property type="match status" value="1"/>
</dbReference>
<dbReference type="EMBL" id="VITR01000006">
    <property type="protein sequence ID" value="TWB42445.1"/>
    <property type="molecule type" value="Genomic_DNA"/>
</dbReference>
<dbReference type="PANTHER" id="PTHR37549">
    <property type="entry name" value="LIPOPROTEIN LPRI"/>
    <property type="match status" value="1"/>
</dbReference>
<protein>
    <submittedName>
        <fullName evidence="3">Uncharacterized protein DUF1311</fullName>
    </submittedName>
</protein>
<evidence type="ECO:0000313" key="3">
    <source>
        <dbReference type="EMBL" id="TWB42445.1"/>
    </source>
</evidence>
<sequence length="449" mass="48159">MSRLPFLSTTALFLSGLAQAAAGPSFDCAAAANATEKAICADPKLAALDSDIATLYKEAMAKAGPSADSLKVEQRRWLQGRDGLFPVPGKARDKAPSDGASMKLLADRLAFRRAALMVLKDQVKPLPLCQRAAETLRVLRGSDGEPARGGPKDLLFQSGLFSQSAPGTSLAPALAEQLTKAASDIQDSTNRDVDDLPIIVSDRYALVKVPVSGASWQSCWNFVAFQLGSDGKFQALPNPDGMDDGFCGDDVGFDMMDTVGTPSSRPALITWAPGTVSIRETNGAQWNDACDIDVSYEQRYVVTVGTCEADETTCQAFKSRLAEWAHIRGGPEPDLKGPGTGYRYPELGDKPIDEGGPDLLKAFPALKDWTNTEEEGGANWLWHGPREELRVDVSPLVGPHEQELDNILVGAWRQRDGQWVPAAAFIMSPQAIGAPMVKATVTLSKATKR</sequence>
<proteinExistence type="predicted"/>
<dbReference type="GO" id="GO:0005576">
    <property type="term" value="C:extracellular region"/>
    <property type="evidence" value="ECO:0007669"/>
    <property type="project" value="TreeGrafter"/>
</dbReference>
<comment type="caution">
    <text evidence="3">The sequence shown here is derived from an EMBL/GenBank/DDBJ whole genome shotgun (WGS) entry which is preliminary data.</text>
</comment>
<accession>A0A560H7Y4</accession>
<dbReference type="Proteomes" id="UP000315751">
    <property type="component" value="Unassembled WGS sequence"/>
</dbReference>
<keyword evidence="4" id="KW-1185">Reference proteome</keyword>
<evidence type="ECO:0000259" key="2">
    <source>
        <dbReference type="Pfam" id="PF07007"/>
    </source>
</evidence>
<dbReference type="PANTHER" id="PTHR37549:SF1">
    <property type="entry name" value="LIPOPROTEIN LPRI"/>
    <property type="match status" value="1"/>
</dbReference>
<dbReference type="InterPro" id="IPR052755">
    <property type="entry name" value="Lysozyme_Inhibitor_LprI"/>
</dbReference>
<evidence type="ECO:0000256" key="1">
    <source>
        <dbReference type="SAM" id="SignalP"/>
    </source>
</evidence>
<feature type="domain" description="Lysozyme inhibitor LprI-like N-terminal" evidence="2">
    <location>
        <begin position="28"/>
        <end position="83"/>
    </location>
</feature>